<dbReference type="EMBL" id="CP116967">
    <property type="protein sequence ID" value="WNM57364.1"/>
    <property type="molecule type" value="Genomic_DNA"/>
</dbReference>
<sequence length="144" mass="16338">MGNEDKWKANLRKVAFLKSFPGWLSSWEQGIGASLEQVLPIPGHAPHTVLLLSEGRFVVTPPVHDEPQMVTAGLLAARPHLESIHAGAFTEYDHLTRLDQELGRMARLENILNAIDNNLDRIPELKSRIQDLVKQWERENHHSQ</sequence>
<keyword evidence="2" id="KW-1185">Reference proteome</keyword>
<accession>A0AA96GES0</accession>
<protein>
    <submittedName>
        <fullName evidence="1">Uncharacterized protein</fullName>
    </submittedName>
</protein>
<evidence type="ECO:0000313" key="1">
    <source>
        <dbReference type="EMBL" id="WNM57364.1"/>
    </source>
</evidence>
<dbReference type="Proteomes" id="UP001302719">
    <property type="component" value="Chromosome"/>
</dbReference>
<name>A0AA96GES0_9BACT</name>
<proteinExistence type="predicted"/>
<reference evidence="1 2" key="1">
    <citation type="submission" date="2023-01" db="EMBL/GenBank/DDBJ databases">
        <title>Cultivation and genomic characterization of new, ubiquitous marine nitrite-oxidizing bacteria from the Nitrospirales.</title>
        <authorList>
            <person name="Mueller A.J."/>
            <person name="Daebeler A."/>
            <person name="Herbold C.W."/>
            <person name="Kirkegaard R.H."/>
            <person name="Daims H."/>
        </authorList>
    </citation>
    <scope>NUCLEOTIDE SEQUENCE [LARGE SCALE GENOMIC DNA]</scope>
    <source>
        <strain evidence="1 2">VA</strain>
    </source>
</reference>
<evidence type="ECO:0000313" key="2">
    <source>
        <dbReference type="Proteomes" id="UP001302719"/>
    </source>
</evidence>
<dbReference type="KEGG" id="nall:PP769_15525"/>
<organism evidence="1 2">
    <name type="scientific">Candidatus Nitrospira allomarina</name>
    <dbReference type="NCBI Taxonomy" id="3020900"/>
    <lineage>
        <taxon>Bacteria</taxon>
        <taxon>Pseudomonadati</taxon>
        <taxon>Nitrospirota</taxon>
        <taxon>Nitrospiria</taxon>
        <taxon>Nitrospirales</taxon>
        <taxon>Nitrospiraceae</taxon>
        <taxon>Nitrospira</taxon>
    </lineage>
</organism>
<dbReference type="RefSeq" id="WP_312641754.1">
    <property type="nucleotide sequence ID" value="NZ_CP116967.1"/>
</dbReference>
<dbReference type="AlphaFoldDB" id="A0AA96GES0"/>
<gene>
    <name evidence="1" type="ORF">PP769_15525</name>
</gene>